<feature type="binding site" evidence="4">
    <location>
        <position position="327"/>
    </location>
    <ligand>
        <name>Zn(2+)</name>
        <dbReference type="ChEBI" id="CHEBI:29105"/>
    </ligand>
</feature>
<evidence type="ECO:0000313" key="6">
    <source>
        <dbReference type="EMBL" id="OGL71240.1"/>
    </source>
</evidence>
<feature type="region of interest" description="RNA binding" evidence="4">
    <location>
        <begin position="251"/>
        <end position="257"/>
    </location>
</feature>
<comment type="function">
    <text evidence="4">Catalyzes the base-exchange of a guanine (G) residue with the queuine precursor 7-aminomethyl-7-deazaguanine (PreQ1) at position 34 (anticodon wobble position) in tRNAs with GU(N) anticodons (tRNA-Asp, -Asn, -His and -Tyr). Catalysis occurs through a double-displacement mechanism. The nucleophile active site attacks the C1' of nucleotide 34 to detach the guanine base from the RNA, forming a covalent enzyme-RNA intermediate. The proton acceptor active site deprotonates the incoming PreQ1, allowing a nucleophilic attack on the C1' of the ribose to form the product. After dissociation, two additional enzymatic reactions on the tRNA convert PreQ1 to queuine (Q), resulting in the hypermodified nucleoside queuosine (7-(((4,5-cis-dihydroxy-2-cyclopenten-1-yl)amino)methyl)-7-deazaguanosine).</text>
</comment>
<evidence type="ECO:0000256" key="3">
    <source>
        <dbReference type="ARBA" id="ARBA00022694"/>
    </source>
</evidence>
<feature type="binding site" evidence="4">
    <location>
        <position position="144"/>
    </location>
    <ligand>
        <name>substrate</name>
    </ligand>
</feature>
<evidence type="ECO:0000256" key="4">
    <source>
        <dbReference type="HAMAP-Rule" id="MF_00168"/>
    </source>
</evidence>
<protein>
    <recommendedName>
        <fullName evidence="4">Queuine tRNA-ribosyltransferase</fullName>
        <ecNumber evidence="4">2.4.2.29</ecNumber>
    </recommendedName>
    <alternativeName>
        <fullName evidence="4">Guanine insertion enzyme</fullName>
    </alternativeName>
    <alternativeName>
        <fullName evidence="4">tRNA-guanine transglycosylase</fullName>
    </alternativeName>
</protein>
<proteinExistence type="inferred from homology"/>
<comment type="similarity">
    <text evidence="4">Belongs to the queuine tRNA-ribosyltransferase family.</text>
</comment>
<dbReference type="Proteomes" id="UP000177097">
    <property type="component" value="Unassembled WGS sequence"/>
</dbReference>
<dbReference type="InterPro" id="IPR050076">
    <property type="entry name" value="ArchSynthase1/Queuine_TRR"/>
</dbReference>
<feature type="binding site" evidence="4">
    <location>
        <begin position="90"/>
        <end position="94"/>
    </location>
    <ligand>
        <name>substrate</name>
    </ligand>
</feature>
<accession>A0A1F7TYX7</accession>
<feature type="region of interest" description="RNA binding; important for wobble base 34 recognition" evidence="4">
    <location>
        <begin position="275"/>
        <end position="279"/>
    </location>
</feature>
<feature type="active site" description="Proton acceptor" evidence="4">
    <location>
        <position position="90"/>
    </location>
</feature>
<evidence type="ECO:0000256" key="2">
    <source>
        <dbReference type="ARBA" id="ARBA00022679"/>
    </source>
</evidence>
<keyword evidence="4" id="KW-0479">Metal-binding</keyword>
<organism evidence="6 7">
    <name type="scientific">Candidatus Uhrbacteria bacterium RIFCSPHIGHO2_02_FULL_53_13</name>
    <dbReference type="NCBI Taxonomy" id="1802389"/>
    <lineage>
        <taxon>Bacteria</taxon>
        <taxon>Candidatus Uhriibacteriota</taxon>
    </lineage>
</organism>
<dbReference type="SUPFAM" id="SSF51713">
    <property type="entry name" value="tRNA-guanine transglycosylase"/>
    <property type="match status" value="1"/>
</dbReference>
<name>A0A1F7TYX7_9BACT</name>
<dbReference type="STRING" id="1802389.A3C17_03765"/>
<dbReference type="Gene3D" id="3.20.20.105">
    <property type="entry name" value="Queuine tRNA-ribosyltransferase-like"/>
    <property type="match status" value="1"/>
</dbReference>
<reference evidence="6 7" key="1">
    <citation type="journal article" date="2016" name="Nat. Commun.">
        <title>Thousands of microbial genomes shed light on interconnected biogeochemical processes in an aquifer system.</title>
        <authorList>
            <person name="Anantharaman K."/>
            <person name="Brown C.T."/>
            <person name="Hug L.A."/>
            <person name="Sharon I."/>
            <person name="Castelle C.J."/>
            <person name="Probst A.J."/>
            <person name="Thomas B.C."/>
            <person name="Singh A."/>
            <person name="Wilkins M.J."/>
            <person name="Karaoz U."/>
            <person name="Brodie E.L."/>
            <person name="Williams K.H."/>
            <person name="Hubbard S.S."/>
            <person name="Banfield J.F."/>
        </authorList>
    </citation>
    <scope>NUCLEOTIDE SEQUENCE [LARGE SCALE GENOMIC DNA]</scope>
</reference>
<feature type="domain" description="tRNA-guanine(15) transglycosylase-like" evidence="5">
    <location>
        <begin position="12"/>
        <end position="373"/>
    </location>
</feature>
<evidence type="ECO:0000259" key="5">
    <source>
        <dbReference type="Pfam" id="PF01702"/>
    </source>
</evidence>
<dbReference type="InterPro" id="IPR004803">
    <property type="entry name" value="TGT"/>
</dbReference>
<keyword evidence="1 4" id="KW-0328">Glycosyltransferase</keyword>
<keyword evidence="4" id="KW-0862">Zinc</keyword>
<comment type="catalytic activity">
    <reaction evidence="4">
        <text>7-aminomethyl-7-carbaguanine + guanosine(34) in tRNA = 7-aminomethyl-7-carbaguanosine(34) in tRNA + guanine</text>
        <dbReference type="Rhea" id="RHEA:24104"/>
        <dbReference type="Rhea" id="RHEA-COMP:10341"/>
        <dbReference type="Rhea" id="RHEA-COMP:10342"/>
        <dbReference type="ChEBI" id="CHEBI:16235"/>
        <dbReference type="ChEBI" id="CHEBI:58703"/>
        <dbReference type="ChEBI" id="CHEBI:74269"/>
        <dbReference type="ChEBI" id="CHEBI:82833"/>
        <dbReference type="EC" id="2.4.2.29"/>
    </reaction>
</comment>
<dbReference type="GO" id="GO:0046872">
    <property type="term" value="F:metal ion binding"/>
    <property type="evidence" value="ECO:0007669"/>
    <property type="project" value="UniProtKB-KW"/>
</dbReference>
<sequence length="374" mass="42307">MFTLKKRSIISKARRGEFKTTHGTIQTPCFMPIATKGTVRTLSPDDLKRIGVQIVLSNTYHLLCRPGLEAMRERGGLHVWMHWDRPILTDSGGYQVFSLAKLRKVTEDGVMFQSHIDGAKIELSPERSMAMQQSIGSDIMMQMDVVLPPNANSLTMRDAMECSLRWARRSKKYLQSHRQDSVTDDQALFGIVQGGVDETLRRESAEALIDLDLDGYAIGGLSVGESREDNLRVAEFVASRLPQNKPRYFMGGGMPEEIVAYVKMGIDLFDCVIPTRHARHGSLFVMKPFNFPLSNVEGSFYKTLNISNTEHATADISIDPTCDCTLCTQFSRSYLHYLFDMKEILGMRLATEHNVRFYMRLMERIRMGVESGTV</sequence>
<dbReference type="PANTHER" id="PTHR46499:SF1">
    <property type="entry name" value="QUEUINE TRNA-RIBOSYLTRANSFERASE"/>
    <property type="match status" value="1"/>
</dbReference>
<feature type="binding site" evidence="4">
    <location>
        <position position="220"/>
    </location>
    <ligand>
        <name>substrate</name>
    </ligand>
</feature>
<feature type="binding site" evidence="4">
    <location>
        <position position="193"/>
    </location>
    <ligand>
        <name>substrate</name>
    </ligand>
</feature>
<keyword evidence="4" id="KW-0671">Queuosine biosynthesis</keyword>
<dbReference type="HAMAP" id="MF_00168">
    <property type="entry name" value="Q_tRNA_Tgt"/>
    <property type="match status" value="1"/>
</dbReference>
<comment type="pathway">
    <text evidence="4">tRNA modification; tRNA-queuosine biosynthesis.</text>
</comment>
<dbReference type="GO" id="GO:0008616">
    <property type="term" value="P:tRNA queuosine(34) biosynthetic process"/>
    <property type="evidence" value="ECO:0007669"/>
    <property type="project" value="UniProtKB-UniRule"/>
</dbReference>
<feature type="active site" description="Nucleophile" evidence="4">
    <location>
        <position position="270"/>
    </location>
</feature>
<feature type="binding site" evidence="4">
    <location>
        <position position="353"/>
    </location>
    <ligand>
        <name>Zn(2+)</name>
        <dbReference type="ChEBI" id="CHEBI:29105"/>
    </ligand>
</feature>
<keyword evidence="2 4" id="KW-0808">Transferase</keyword>
<comment type="caution">
    <text evidence="6">The sequence shown here is derived from an EMBL/GenBank/DDBJ whole genome shotgun (WGS) entry which is preliminary data.</text>
</comment>
<feature type="binding site" evidence="4">
    <location>
        <position position="322"/>
    </location>
    <ligand>
        <name>Zn(2+)</name>
        <dbReference type="ChEBI" id="CHEBI:29105"/>
    </ligand>
</feature>
<comment type="subunit">
    <text evidence="4">Homodimer. Within each dimer, one monomer is responsible for RNA recognition and catalysis, while the other monomer binds to the replacement base PreQ1.</text>
</comment>
<dbReference type="NCBIfam" id="TIGR00430">
    <property type="entry name" value="Q_tRNA_tgt"/>
    <property type="match status" value="1"/>
</dbReference>
<dbReference type="UniPathway" id="UPA00392"/>
<comment type="cofactor">
    <cofactor evidence="4">
        <name>Zn(2+)</name>
        <dbReference type="ChEBI" id="CHEBI:29105"/>
    </cofactor>
    <text evidence="4">Binds 1 zinc ion per subunit.</text>
</comment>
<dbReference type="PANTHER" id="PTHR46499">
    <property type="entry name" value="QUEUINE TRNA-RIBOSYLTRANSFERASE"/>
    <property type="match status" value="1"/>
</dbReference>
<dbReference type="EMBL" id="MGDX01000016">
    <property type="protein sequence ID" value="OGL71240.1"/>
    <property type="molecule type" value="Genomic_DNA"/>
</dbReference>
<dbReference type="NCBIfam" id="TIGR00449">
    <property type="entry name" value="tgt_general"/>
    <property type="match status" value="1"/>
</dbReference>
<dbReference type="Pfam" id="PF01702">
    <property type="entry name" value="TGT"/>
    <property type="match status" value="1"/>
</dbReference>
<feature type="binding site" evidence="4">
    <location>
        <position position="324"/>
    </location>
    <ligand>
        <name>Zn(2+)</name>
        <dbReference type="ChEBI" id="CHEBI:29105"/>
    </ligand>
</feature>
<evidence type="ECO:0000256" key="1">
    <source>
        <dbReference type="ARBA" id="ARBA00022676"/>
    </source>
</evidence>
<dbReference type="GO" id="GO:0008479">
    <property type="term" value="F:tRNA-guanosine(34) queuine transglycosylase activity"/>
    <property type="evidence" value="ECO:0007669"/>
    <property type="project" value="UniProtKB-UniRule"/>
</dbReference>
<keyword evidence="3 4" id="KW-0819">tRNA processing</keyword>
<dbReference type="GO" id="GO:0005829">
    <property type="term" value="C:cytosol"/>
    <property type="evidence" value="ECO:0007669"/>
    <property type="project" value="TreeGrafter"/>
</dbReference>
<evidence type="ECO:0000313" key="7">
    <source>
        <dbReference type="Proteomes" id="UP000177097"/>
    </source>
</evidence>
<gene>
    <name evidence="4" type="primary">tgt</name>
    <name evidence="6" type="ORF">A3C17_03765</name>
</gene>
<dbReference type="InterPro" id="IPR036511">
    <property type="entry name" value="TGT-like_sf"/>
</dbReference>
<dbReference type="EC" id="2.4.2.29" evidence="4"/>
<dbReference type="InterPro" id="IPR002616">
    <property type="entry name" value="tRNA_ribo_trans-like"/>
</dbReference>
<dbReference type="AlphaFoldDB" id="A0A1F7TYX7"/>